<keyword evidence="3" id="KW-1185">Reference proteome</keyword>
<dbReference type="Proteomes" id="UP000195442">
    <property type="component" value="Unassembled WGS sequence"/>
</dbReference>
<dbReference type="AlphaFoldDB" id="A0A1R4HI36"/>
<gene>
    <name evidence="2" type="ORF">CRENPOLYSF2_610004</name>
</gene>
<feature type="region of interest" description="Disordered" evidence="1">
    <location>
        <begin position="1"/>
        <end position="20"/>
    </location>
</feature>
<organism evidence="2 3">
    <name type="scientific">Crenothrix polyspora</name>
    <dbReference type="NCBI Taxonomy" id="360316"/>
    <lineage>
        <taxon>Bacteria</taxon>
        <taxon>Pseudomonadati</taxon>
        <taxon>Pseudomonadota</taxon>
        <taxon>Gammaproteobacteria</taxon>
        <taxon>Methylococcales</taxon>
        <taxon>Crenotrichaceae</taxon>
        <taxon>Crenothrix</taxon>
    </lineage>
</organism>
<evidence type="ECO:0000313" key="2">
    <source>
        <dbReference type="EMBL" id="SJM95540.1"/>
    </source>
</evidence>
<name>A0A1R4HI36_9GAMM</name>
<accession>A0A1R4HI36</accession>
<proteinExistence type="predicted"/>
<reference evidence="3" key="1">
    <citation type="submission" date="2017-02" db="EMBL/GenBank/DDBJ databases">
        <authorList>
            <person name="Daims H."/>
        </authorList>
    </citation>
    <scope>NUCLEOTIDE SEQUENCE [LARGE SCALE GENOMIC DNA]</scope>
</reference>
<protein>
    <submittedName>
        <fullName evidence="2">Uncharacterized protein</fullName>
    </submittedName>
</protein>
<sequence length="20" mass="2066">MFEKANPDVVASGLGAKNDC</sequence>
<evidence type="ECO:0000313" key="3">
    <source>
        <dbReference type="Proteomes" id="UP000195442"/>
    </source>
</evidence>
<dbReference type="EMBL" id="FUKJ01000426">
    <property type="protein sequence ID" value="SJM95540.1"/>
    <property type="molecule type" value="Genomic_DNA"/>
</dbReference>
<evidence type="ECO:0000256" key="1">
    <source>
        <dbReference type="SAM" id="MobiDB-lite"/>
    </source>
</evidence>